<evidence type="ECO:0000256" key="1">
    <source>
        <dbReference type="SAM" id="Phobius"/>
    </source>
</evidence>
<dbReference type="EMBL" id="QYUL01000001">
    <property type="protein sequence ID" value="RJF84762.1"/>
    <property type="molecule type" value="Genomic_DNA"/>
</dbReference>
<dbReference type="AlphaFoldDB" id="A0A418W424"/>
<gene>
    <name evidence="2" type="ORF">D3877_09750</name>
</gene>
<evidence type="ECO:0000313" key="3">
    <source>
        <dbReference type="Proteomes" id="UP000283458"/>
    </source>
</evidence>
<protein>
    <submittedName>
        <fullName evidence="2">Uncharacterized protein</fullName>
    </submittedName>
</protein>
<dbReference type="OrthoDB" id="7307693at2"/>
<name>A0A418W424_9PROT</name>
<comment type="caution">
    <text evidence="2">The sequence shown here is derived from an EMBL/GenBank/DDBJ whole genome shotgun (WGS) entry which is preliminary data.</text>
</comment>
<keyword evidence="1" id="KW-0812">Transmembrane</keyword>
<keyword evidence="1" id="KW-1133">Transmembrane helix</keyword>
<proteinExistence type="predicted"/>
<sequence>MIASFALSDPRHNTSLGAMSRFVSVLVVLLLLIFCGGMIFLASWDMPAPSKAVEKVLPDVRFPR</sequence>
<organism evidence="2 3">
    <name type="scientific">Azospirillum cavernae</name>
    <dbReference type="NCBI Taxonomy" id="2320860"/>
    <lineage>
        <taxon>Bacteria</taxon>
        <taxon>Pseudomonadati</taxon>
        <taxon>Pseudomonadota</taxon>
        <taxon>Alphaproteobacteria</taxon>
        <taxon>Rhodospirillales</taxon>
        <taxon>Azospirillaceae</taxon>
        <taxon>Azospirillum</taxon>
    </lineage>
</organism>
<keyword evidence="1" id="KW-0472">Membrane</keyword>
<accession>A0A418W424</accession>
<evidence type="ECO:0000313" key="2">
    <source>
        <dbReference type="EMBL" id="RJF84762.1"/>
    </source>
</evidence>
<keyword evidence="3" id="KW-1185">Reference proteome</keyword>
<feature type="transmembrane region" description="Helical" evidence="1">
    <location>
        <begin position="21"/>
        <end position="44"/>
    </location>
</feature>
<dbReference type="Proteomes" id="UP000283458">
    <property type="component" value="Unassembled WGS sequence"/>
</dbReference>
<reference evidence="2 3" key="1">
    <citation type="submission" date="2018-09" db="EMBL/GenBank/DDBJ databases">
        <authorList>
            <person name="Zhu H."/>
        </authorList>
    </citation>
    <scope>NUCLEOTIDE SEQUENCE [LARGE SCALE GENOMIC DNA]</scope>
    <source>
        <strain evidence="2 3">K2W22B-5</strain>
    </source>
</reference>